<reference evidence="2" key="1">
    <citation type="submission" date="2022-11" db="UniProtKB">
        <authorList>
            <consortium name="WormBaseParasite"/>
        </authorList>
    </citation>
    <scope>IDENTIFICATION</scope>
</reference>
<name>A0A915IND0_ROMCU</name>
<evidence type="ECO:0000313" key="1">
    <source>
        <dbReference type="Proteomes" id="UP000887565"/>
    </source>
</evidence>
<dbReference type="WBParaSite" id="nRc.2.0.1.t15486-RA">
    <property type="protein sequence ID" value="nRc.2.0.1.t15486-RA"/>
    <property type="gene ID" value="nRc.2.0.1.g15486"/>
</dbReference>
<keyword evidence="1" id="KW-1185">Reference proteome</keyword>
<organism evidence="1 2">
    <name type="scientific">Romanomermis culicivorax</name>
    <name type="common">Nematode worm</name>
    <dbReference type="NCBI Taxonomy" id="13658"/>
    <lineage>
        <taxon>Eukaryota</taxon>
        <taxon>Metazoa</taxon>
        <taxon>Ecdysozoa</taxon>
        <taxon>Nematoda</taxon>
        <taxon>Enoplea</taxon>
        <taxon>Dorylaimia</taxon>
        <taxon>Mermithida</taxon>
        <taxon>Mermithoidea</taxon>
        <taxon>Mermithidae</taxon>
        <taxon>Romanomermis</taxon>
    </lineage>
</organism>
<accession>A0A915IND0</accession>
<dbReference type="AlphaFoldDB" id="A0A915IND0"/>
<protein>
    <submittedName>
        <fullName evidence="2">Uncharacterized protein</fullName>
    </submittedName>
</protein>
<proteinExistence type="predicted"/>
<sequence length="378" mass="43906">MQLRFIRMIHWMPPRTGQNDNYYISQHSLAEVVPADLNAVIYPTLSQIVLPAIMQDKVLLAYYFLMYDCTLTDLGWSVCLGTQLNGFRDIKTLMRTIPLKLLTVLKMPKKKKKKQCNEWNQSSEISDEEDPSLLRKKIYDDPKCLQSAIALAMKSSHMTGLNNLLSFPVSPIFKLEVRTCLDAEKDLPLPTNVHDVWIEQVVPYQPHHDRTYHGTHYHYLPNTLLTIFQVDSSWLNKMTVTMPLTMVIASPCSTAKFAYVNDLLAQHEQMLDGVPRTLLYKCMWFHADGNPHARLTDWMNHIPEHEPAFGHNPENYICNHFALHPIIFDEDLGIKVNVIEIEINETNYTSNPHSRFHMYSHLFSHIDFYNQFSFPVPF</sequence>
<dbReference type="Proteomes" id="UP000887565">
    <property type="component" value="Unplaced"/>
</dbReference>
<evidence type="ECO:0000313" key="2">
    <source>
        <dbReference type="WBParaSite" id="nRc.2.0.1.t15486-RA"/>
    </source>
</evidence>